<evidence type="ECO:0008006" key="3">
    <source>
        <dbReference type="Google" id="ProtNLM"/>
    </source>
</evidence>
<gene>
    <name evidence="2" type="ORF">OBE_03067</name>
</gene>
<feature type="transmembrane region" description="Helical" evidence="1">
    <location>
        <begin position="57"/>
        <end position="80"/>
    </location>
</feature>
<sequence>MFILKILFAPLSLILSLFVWLCAGAAVLLRLRVQLASGLLSLLAFAVLITYSVKNGIILLMLAFLISPMGLPMLAVQGLGKLQDVNSAMKNFIHS</sequence>
<keyword evidence="1" id="KW-1133">Transmembrane helix</keyword>
<feature type="transmembrane region" description="Helical" evidence="1">
    <location>
        <begin position="35"/>
        <end position="51"/>
    </location>
</feature>
<proteinExistence type="predicted"/>
<accession>K1TQS7</accession>
<dbReference type="EMBL" id="AJWZ01002027">
    <property type="protein sequence ID" value="EKC72088.1"/>
    <property type="molecule type" value="Genomic_DNA"/>
</dbReference>
<keyword evidence="1" id="KW-0812">Transmembrane</keyword>
<reference evidence="2" key="1">
    <citation type="journal article" date="2013" name="Environ. Microbiol.">
        <title>Microbiota from the distal guts of lean and obese adolescents exhibit partial functional redundancy besides clear differences in community structure.</title>
        <authorList>
            <person name="Ferrer M."/>
            <person name="Ruiz A."/>
            <person name="Lanza F."/>
            <person name="Haange S.B."/>
            <person name="Oberbach A."/>
            <person name="Till H."/>
            <person name="Bargiela R."/>
            <person name="Campoy C."/>
            <person name="Segura M.T."/>
            <person name="Richter M."/>
            <person name="von Bergen M."/>
            <person name="Seifert J."/>
            <person name="Suarez A."/>
        </authorList>
    </citation>
    <scope>NUCLEOTIDE SEQUENCE</scope>
</reference>
<evidence type="ECO:0000313" key="2">
    <source>
        <dbReference type="EMBL" id="EKC72088.1"/>
    </source>
</evidence>
<dbReference type="InterPro" id="IPR043753">
    <property type="entry name" value="DUF5699"/>
</dbReference>
<feature type="transmembrane region" description="Helical" evidence="1">
    <location>
        <begin position="6"/>
        <end position="28"/>
    </location>
</feature>
<keyword evidence="1" id="KW-0472">Membrane</keyword>
<protein>
    <recommendedName>
        <fullName evidence="3">Succinate dehydrogenase</fullName>
    </recommendedName>
</protein>
<organism evidence="2">
    <name type="scientific">human gut metagenome</name>
    <dbReference type="NCBI Taxonomy" id="408170"/>
    <lineage>
        <taxon>unclassified sequences</taxon>
        <taxon>metagenomes</taxon>
        <taxon>organismal metagenomes</taxon>
    </lineage>
</organism>
<comment type="caution">
    <text evidence="2">The sequence shown here is derived from an EMBL/GenBank/DDBJ whole genome shotgun (WGS) entry which is preliminary data.</text>
</comment>
<evidence type="ECO:0000256" key="1">
    <source>
        <dbReference type="SAM" id="Phobius"/>
    </source>
</evidence>
<dbReference type="Pfam" id="PF18956">
    <property type="entry name" value="DUF5699"/>
    <property type="match status" value="1"/>
</dbReference>
<name>K1TQS7_9ZZZZ</name>
<dbReference type="AlphaFoldDB" id="K1TQS7"/>